<dbReference type="HOGENOM" id="CLU_3202046_0_0_3"/>
<comment type="caution">
    <text evidence="1">The sequence shown here is derived from an EMBL/GenBank/DDBJ whole genome shotgun (WGS) entry which is preliminary data.</text>
</comment>
<sequence length="45" mass="5343">MIICLSPLNWLKISEKLDDKNNLLKPEKRILDFIEFHGEELLYAV</sequence>
<evidence type="ECO:0000313" key="2">
    <source>
        <dbReference type="Proteomes" id="UP000005291"/>
    </source>
</evidence>
<dbReference type="Proteomes" id="UP000005291">
    <property type="component" value="Unassembled WGS sequence"/>
</dbReference>
<evidence type="ECO:0000313" key="1">
    <source>
        <dbReference type="EMBL" id="CCI24865.1"/>
    </source>
</evidence>
<name>I4HS41_MICAE</name>
<reference evidence="1 2" key="1">
    <citation type="submission" date="2012-04" db="EMBL/GenBank/DDBJ databases">
        <authorList>
            <person name="Genoscope - CEA"/>
        </authorList>
    </citation>
    <scope>NUCLEOTIDE SEQUENCE [LARGE SCALE GENOMIC DNA]</scope>
    <source>
        <strain evidence="1 2">9808</strain>
    </source>
</reference>
<dbReference type="EMBL" id="CAIN01000182">
    <property type="protein sequence ID" value="CCI24865.1"/>
    <property type="molecule type" value="Genomic_DNA"/>
</dbReference>
<dbReference type="AlphaFoldDB" id="I4HS41"/>
<protein>
    <submittedName>
        <fullName evidence="1">Uncharacterized protein</fullName>
    </submittedName>
</protein>
<accession>I4HS41</accession>
<organism evidence="1 2">
    <name type="scientific">Microcystis aeruginosa PCC 9808</name>
    <dbReference type="NCBI Taxonomy" id="1160284"/>
    <lineage>
        <taxon>Bacteria</taxon>
        <taxon>Bacillati</taxon>
        <taxon>Cyanobacteriota</taxon>
        <taxon>Cyanophyceae</taxon>
        <taxon>Oscillatoriophycideae</taxon>
        <taxon>Chroococcales</taxon>
        <taxon>Microcystaceae</taxon>
        <taxon>Microcystis</taxon>
    </lineage>
</organism>
<proteinExistence type="predicted"/>
<gene>
    <name evidence="1" type="ORF">MICAG_2620003</name>
</gene>